<dbReference type="EMBL" id="MJBS01000006">
    <property type="protein sequence ID" value="OHF03553.1"/>
    <property type="molecule type" value="Genomic_DNA"/>
</dbReference>
<dbReference type="AlphaFoldDB" id="A0A1G4BQE3"/>
<name>A0A1G4BQE3_9PEZI</name>
<dbReference type="OrthoDB" id="5403091at2759"/>
<accession>A0A1G4BQE3</accession>
<feature type="region of interest" description="Disordered" evidence="1">
    <location>
        <begin position="97"/>
        <end position="120"/>
    </location>
</feature>
<feature type="region of interest" description="Disordered" evidence="1">
    <location>
        <begin position="221"/>
        <end position="240"/>
    </location>
</feature>
<evidence type="ECO:0000313" key="2">
    <source>
        <dbReference type="EMBL" id="OHF03553.1"/>
    </source>
</evidence>
<dbReference type="GeneID" id="34554438"/>
<evidence type="ECO:0000313" key="3">
    <source>
        <dbReference type="Proteomes" id="UP000176998"/>
    </source>
</evidence>
<dbReference type="Proteomes" id="UP000176998">
    <property type="component" value="Unassembled WGS sequence"/>
</dbReference>
<feature type="region of interest" description="Disordered" evidence="1">
    <location>
        <begin position="268"/>
        <end position="292"/>
    </location>
</feature>
<sequence>MERIINVTLSASYFITSLKVNTSPTARRTPLKKISSPAQPIPVVPNTASFINEARAGFDADLKSTSSSSNAKDRQELLTSIQSFAFQFLKAAADSHSHSYSPGGKGEEDRPSIEETDSTDVLSRQGLDVLWYMFTETAQVVDADDAFQDSVVGLFGQSLRLTWRQLIAMNLPSAAAASQQQQQQRQRNLAAFSARVLAVGLCRDLIAGTAFWILCKTLEDDDDEDDEDDDDDGITDDPPPLLLLPDVVVWLEHASHELLARCCSSSSAHRRDPTATYSISPVDDPSTDQATTAEAAQRFFSDSSSNF</sequence>
<comment type="caution">
    <text evidence="2">The sequence shown here is derived from an EMBL/GenBank/DDBJ whole genome shotgun (WGS) entry which is preliminary data.</text>
</comment>
<reference evidence="2 3" key="1">
    <citation type="submission" date="2016-09" db="EMBL/GenBank/DDBJ databases">
        <authorList>
            <person name="Capua I."/>
            <person name="De Benedictis P."/>
            <person name="Joannis T."/>
            <person name="Lombin L.H."/>
            <person name="Cattoli G."/>
        </authorList>
    </citation>
    <scope>NUCLEOTIDE SEQUENCE [LARGE SCALE GENOMIC DNA]</scope>
    <source>
        <strain evidence="2 3">IMI 309357</strain>
    </source>
</reference>
<dbReference type="RefSeq" id="XP_022480689.1">
    <property type="nucleotide sequence ID" value="XM_022612928.1"/>
</dbReference>
<protein>
    <submittedName>
        <fullName evidence="2">Uncharacterized protein</fullName>
    </submittedName>
</protein>
<proteinExistence type="predicted"/>
<dbReference type="InterPro" id="IPR022085">
    <property type="entry name" value="OpdG"/>
</dbReference>
<gene>
    <name evidence="2" type="ORF">CORC01_01272</name>
</gene>
<keyword evidence="3" id="KW-1185">Reference proteome</keyword>
<evidence type="ECO:0000256" key="1">
    <source>
        <dbReference type="SAM" id="MobiDB-lite"/>
    </source>
</evidence>
<dbReference type="Pfam" id="PF12311">
    <property type="entry name" value="DUF3632"/>
    <property type="match status" value="1"/>
</dbReference>
<feature type="compositionally biased region" description="Acidic residues" evidence="1">
    <location>
        <begin position="221"/>
        <end position="235"/>
    </location>
</feature>
<organism evidence="2 3">
    <name type="scientific">Colletotrichum orchidophilum</name>
    <dbReference type="NCBI Taxonomy" id="1209926"/>
    <lineage>
        <taxon>Eukaryota</taxon>
        <taxon>Fungi</taxon>
        <taxon>Dikarya</taxon>
        <taxon>Ascomycota</taxon>
        <taxon>Pezizomycotina</taxon>
        <taxon>Sordariomycetes</taxon>
        <taxon>Hypocreomycetidae</taxon>
        <taxon>Glomerellales</taxon>
        <taxon>Glomerellaceae</taxon>
        <taxon>Colletotrichum</taxon>
    </lineage>
</organism>